<accession>A0AAV6VL07</accession>
<name>A0AAV6VL07_9ARAC</name>
<dbReference type="PANTHER" id="PTHR12829">
    <property type="entry name" value="N6-ADENOSINE-METHYLTRANSFERASE"/>
    <property type="match status" value="1"/>
</dbReference>
<gene>
    <name evidence="2" type="ORF">JTE90_011329</name>
</gene>
<sequence length="329" mass="38421">MDSSAARKCTNIYSDRSKKRQHKRWKKNQILKQMTSDHELHIEKIIGEKSTSIIEEARLSYHLDSQDISSTEWFENNCKAREATKHVTNIGTDSLLSFHNEKSLPRLFKFAEEEYLLPPHSTFHLCDIKHIEILKGKKFDLIVLDPPWENKSVRRNKKYSTLSCESLLDLPIEDLCSPGCLIVLWVTNNEAQMNFITKVLFNKWKVSNFTGWHWLKVTQKGRVIHPIDWHHKKPYENLLLIRIPFNDNQSSSTSFLEPEPHKIIVSVPSSIHSHKPPLDEILKPYISENPNCLELFARYLLPGWTSLGNEVLKLQNTRLFERQTSNDDV</sequence>
<reference evidence="2 3" key="1">
    <citation type="journal article" date="2022" name="Nat. Ecol. Evol.">
        <title>A masculinizing supergene underlies an exaggerated male reproductive morph in a spider.</title>
        <authorList>
            <person name="Hendrickx F."/>
            <person name="De Corte Z."/>
            <person name="Sonet G."/>
            <person name="Van Belleghem S.M."/>
            <person name="Kostlbacher S."/>
            <person name="Vangestel C."/>
        </authorList>
    </citation>
    <scope>NUCLEOTIDE SEQUENCE [LARGE SCALE GENOMIC DNA]</scope>
    <source>
        <strain evidence="2">W744_W776</strain>
    </source>
</reference>
<dbReference type="PROSITE" id="PS51143">
    <property type="entry name" value="MT_A70"/>
    <property type="match status" value="1"/>
</dbReference>
<dbReference type="GO" id="GO:0032259">
    <property type="term" value="P:methylation"/>
    <property type="evidence" value="ECO:0007669"/>
    <property type="project" value="InterPro"/>
</dbReference>
<dbReference type="InterPro" id="IPR002052">
    <property type="entry name" value="DNA_methylase_N6_adenine_CS"/>
</dbReference>
<dbReference type="EMBL" id="JAFNEN010000058">
    <property type="protein sequence ID" value="KAG8197170.1"/>
    <property type="molecule type" value="Genomic_DNA"/>
</dbReference>
<comment type="similarity">
    <text evidence="1">Belongs to the MT-A70-like family.</text>
</comment>
<dbReference type="SUPFAM" id="SSF53335">
    <property type="entry name" value="S-adenosyl-L-methionine-dependent methyltransferases"/>
    <property type="match status" value="1"/>
</dbReference>
<dbReference type="InterPro" id="IPR029063">
    <property type="entry name" value="SAM-dependent_MTases_sf"/>
</dbReference>
<dbReference type="GO" id="GO:0008168">
    <property type="term" value="F:methyltransferase activity"/>
    <property type="evidence" value="ECO:0007669"/>
    <property type="project" value="InterPro"/>
</dbReference>
<dbReference type="PANTHER" id="PTHR12829:SF4">
    <property type="entry name" value="N(6)-ADENINE-SPECIFIC METHYLTRANSFERASE METTL4"/>
    <property type="match status" value="1"/>
</dbReference>
<comment type="caution">
    <text evidence="2">The sequence shown here is derived from an EMBL/GenBank/DDBJ whole genome shotgun (WGS) entry which is preliminary data.</text>
</comment>
<evidence type="ECO:0008006" key="4">
    <source>
        <dbReference type="Google" id="ProtNLM"/>
    </source>
</evidence>
<evidence type="ECO:0000313" key="2">
    <source>
        <dbReference type="EMBL" id="KAG8197170.1"/>
    </source>
</evidence>
<dbReference type="GO" id="GO:0005634">
    <property type="term" value="C:nucleus"/>
    <property type="evidence" value="ECO:0007669"/>
    <property type="project" value="TreeGrafter"/>
</dbReference>
<protein>
    <recommendedName>
        <fullName evidence="4">Methyltransferase-like protein 4</fullName>
    </recommendedName>
</protein>
<dbReference type="Pfam" id="PF05063">
    <property type="entry name" value="MT-A70"/>
    <property type="match status" value="1"/>
</dbReference>
<keyword evidence="3" id="KW-1185">Reference proteome</keyword>
<dbReference type="GO" id="GO:0003676">
    <property type="term" value="F:nucleic acid binding"/>
    <property type="evidence" value="ECO:0007669"/>
    <property type="project" value="InterPro"/>
</dbReference>
<dbReference type="PROSITE" id="PS00092">
    <property type="entry name" value="N6_MTASE"/>
    <property type="match status" value="1"/>
</dbReference>
<dbReference type="InterPro" id="IPR007757">
    <property type="entry name" value="MT-A70-like"/>
</dbReference>
<dbReference type="Proteomes" id="UP000827092">
    <property type="component" value="Unassembled WGS sequence"/>
</dbReference>
<evidence type="ECO:0000256" key="1">
    <source>
        <dbReference type="PROSITE-ProRule" id="PRU00489"/>
    </source>
</evidence>
<proteinExistence type="inferred from homology"/>
<organism evidence="2 3">
    <name type="scientific">Oedothorax gibbosus</name>
    <dbReference type="NCBI Taxonomy" id="931172"/>
    <lineage>
        <taxon>Eukaryota</taxon>
        <taxon>Metazoa</taxon>
        <taxon>Ecdysozoa</taxon>
        <taxon>Arthropoda</taxon>
        <taxon>Chelicerata</taxon>
        <taxon>Arachnida</taxon>
        <taxon>Araneae</taxon>
        <taxon>Araneomorphae</taxon>
        <taxon>Entelegynae</taxon>
        <taxon>Araneoidea</taxon>
        <taxon>Linyphiidae</taxon>
        <taxon>Erigoninae</taxon>
        <taxon>Oedothorax</taxon>
    </lineage>
</organism>
<dbReference type="AlphaFoldDB" id="A0AAV6VL07"/>
<evidence type="ECO:0000313" key="3">
    <source>
        <dbReference type="Proteomes" id="UP000827092"/>
    </source>
</evidence>